<evidence type="ECO:0000256" key="1">
    <source>
        <dbReference type="SAM" id="MobiDB-lite"/>
    </source>
</evidence>
<dbReference type="EMBL" id="WHJG01000069">
    <property type="protein sequence ID" value="NHZ83950.1"/>
    <property type="molecule type" value="Genomic_DNA"/>
</dbReference>
<evidence type="ECO:0000313" key="3">
    <source>
        <dbReference type="EMBL" id="NHZ83950.1"/>
    </source>
</evidence>
<dbReference type="InterPro" id="IPR055245">
    <property type="entry name" value="HTH_proteobacteria"/>
</dbReference>
<name>A0ABX0NK77_9BURK</name>
<evidence type="ECO:0000259" key="2">
    <source>
        <dbReference type="Pfam" id="PF14090"/>
    </source>
</evidence>
<evidence type="ECO:0000313" key="4">
    <source>
        <dbReference type="Proteomes" id="UP000621455"/>
    </source>
</evidence>
<protein>
    <recommendedName>
        <fullName evidence="2">Winged helix-turn-helix domain-containing protein</fullName>
    </recommendedName>
</protein>
<dbReference type="Pfam" id="PF14090">
    <property type="entry name" value="HTH_39"/>
    <property type="match status" value="1"/>
</dbReference>
<keyword evidence="4" id="KW-1185">Reference proteome</keyword>
<accession>A0ABX0NK77</accession>
<feature type="region of interest" description="Disordered" evidence="1">
    <location>
        <begin position="1"/>
        <end position="20"/>
    </location>
</feature>
<gene>
    <name evidence="3" type="ORF">F2P44_32480</name>
</gene>
<comment type="caution">
    <text evidence="3">The sequence shown here is derived from an EMBL/GenBank/DDBJ whole genome shotgun (WGS) entry which is preliminary data.</text>
</comment>
<sequence length="91" mass="10517">MKKGAAPDQENAPSKSNCLKHNKETTILAIMRDGRSLNRFEAERFGDHCLHSTISTLRGKGYQFFDEWEWVPTRFGKEVHVKRYRYLGAAS</sequence>
<dbReference type="Proteomes" id="UP000621455">
    <property type="component" value="Unassembled WGS sequence"/>
</dbReference>
<proteinExistence type="predicted"/>
<organism evidence="3 4">
    <name type="scientific">Massilia frigida</name>
    <dbReference type="NCBI Taxonomy" id="2609281"/>
    <lineage>
        <taxon>Bacteria</taxon>
        <taxon>Pseudomonadati</taxon>
        <taxon>Pseudomonadota</taxon>
        <taxon>Betaproteobacteria</taxon>
        <taxon>Burkholderiales</taxon>
        <taxon>Oxalobacteraceae</taxon>
        <taxon>Telluria group</taxon>
        <taxon>Massilia</taxon>
    </lineage>
</organism>
<feature type="domain" description="Winged helix-turn-helix" evidence="2">
    <location>
        <begin position="25"/>
        <end position="84"/>
    </location>
</feature>
<reference evidence="3 4" key="1">
    <citation type="submission" date="2019-10" db="EMBL/GenBank/DDBJ databases">
        <title>Taxonomy of Antarctic Massilia spp.: description of Massilia rubra sp. nov., Massilia aquatica sp. nov., Massilia mucilaginosa sp. nov., Massilia frigida sp. nov. isolated from streams, lakes and regoliths.</title>
        <authorList>
            <person name="Holochova P."/>
            <person name="Sedlacek I."/>
            <person name="Kralova S."/>
            <person name="Maslanova I."/>
            <person name="Busse H.-J."/>
            <person name="Stankova E."/>
            <person name="Vrbovska V."/>
            <person name="Kovarovic V."/>
            <person name="Bartak M."/>
            <person name="Svec P."/>
            <person name="Pantucek R."/>
        </authorList>
    </citation>
    <scope>NUCLEOTIDE SEQUENCE [LARGE SCALE GENOMIC DNA]</scope>
    <source>
        <strain evidence="3 4">CCM 8695</strain>
    </source>
</reference>